<dbReference type="Pfam" id="PF13520">
    <property type="entry name" value="AA_permease_2"/>
    <property type="match status" value="2"/>
</dbReference>
<feature type="transmembrane region" description="Helical" evidence="5">
    <location>
        <begin position="292"/>
        <end position="312"/>
    </location>
</feature>
<keyword evidence="3 5" id="KW-1133">Transmembrane helix</keyword>
<feature type="transmembrane region" description="Helical" evidence="5">
    <location>
        <begin position="133"/>
        <end position="152"/>
    </location>
</feature>
<evidence type="ECO:0000256" key="1">
    <source>
        <dbReference type="ARBA" id="ARBA00004141"/>
    </source>
</evidence>
<dbReference type="EMBL" id="CAJOBD010000239">
    <property type="protein sequence ID" value="CAF3621784.1"/>
    <property type="molecule type" value="Genomic_DNA"/>
</dbReference>
<feature type="transmembrane region" description="Helical" evidence="5">
    <location>
        <begin position="90"/>
        <end position="112"/>
    </location>
</feature>
<dbReference type="AlphaFoldDB" id="A0A818PM13"/>
<evidence type="ECO:0000256" key="2">
    <source>
        <dbReference type="ARBA" id="ARBA00022692"/>
    </source>
</evidence>
<comment type="caution">
    <text evidence="6">The sequence shown here is derived from an EMBL/GenBank/DDBJ whole genome shotgun (WGS) entry which is preliminary data.</text>
</comment>
<feature type="transmembrane region" description="Helical" evidence="5">
    <location>
        <begin position="259"/>
        <end position="280"/>
    </location>
</feature>
<dbReference type="InterPro" id="IPR036291">
    <property type="entry name" value="NAD(P)-bd_dom_sf"/>
</dbReference>
<gene>
    <name evidence="6" type="ORF">JBS370_LOCUS4820</name>
</gene>
<dbReference type="Pfam" id="PF00106">
    <property type="entry name" value="adh_short"/>
    <property type="match status" value="1"/>
</dbReference>
<keyword evidence="4 5" id="KW-0472">Membrane</keyword>
<dbReference type="Gene3D" id="1.20.1740.10">
    <property type="entry name" value="Amino acid/polyamine transporter I"/>
    <property type="match status" value="2"/>
</dbReference>
<feature type="transmembrane region" description="Helical" evidence="5">
    <location>
        <begin position="204"/>
        <end position="221"/>
    </location>
</feature>
<comment type="subcellular location">
    <subcellularLocation>
        <location evidence="1">Membrane</location>
        <topology evidence="1">Multi-pass membrane protein</topology>
    </subcellularLocation>
</comment>
<evidence type="ECO:0000313" key="7">
    <source>
        <dbReference type="Proteomes" id="UP000663836"/>
    </source>
</evidence>
<dbReference type="Proteomes" id="UP000663836">
    <property type="component" value="Unassembled WGS sequence"/>
</dbReference>
<reference evidence="6" key="1">
    <citation type="submission" date="2021-02" db="EMBL/GenBank/DDBJ databases">
        <authorList>
            <person name="Nowell W R."/>
        </authorList>
    </citation>
    <scope>NUCLEOTIDE SEQUENCE</scope>
</reference>
<keyword evidence="2 5" id="KW-0812">Transmembrane</keyword>
<dbReference type="CDD" id="cd05233">
    <property type="entry name" value="SDR_c"/>
    <property type="match status" value="1"/>
</dbReference>
<evidence type="ECO:0000313" key="6">
    <source>
        <dbReference type="EMBL" id="CAF3621784.1"/>
    </source>
</evidence>
<dbReference type="GO" id="GO:0015179">
    <property type="term" value="F:L-amino acid transmembrane transporter activity"/>
    <property type="evidence" value="ECO:0007669"/>
    <property type="project" value="TreeGrafter"/>
</dbReference>
<evidence type="ECO:0008006" key="8">
    <source>
        <dbReference type="Google" id="ProtNLM"/>
    </source>
</evidence>
<feature type="transmembrane region" description="Helical" evidence="5">
    <location>
        <begin position="59"/>
        <end position="78"/>
    </location>
</feature>
<dbReference type="PANTHER" id="PTHR11785:SF512">
    <property type="entry name" value="SOBREMESA, ISOFORM B"/>
    <property type="match status" value="1"/>
</dbReference>
<dbReference type="InterPro" id="IPR050598">
    <property type="entry name" value="AminoAcid_Transporter"/>
</dbReference>
<dbReference type="PANTHER" id="PTHR11785">
    <property type="entry name" value="AMINO ACID TRANSPORTER"/>
    <property type="match status" value="1"/>
</dbReference>
<accession>A0A818PM13</accession>
<dbReference type="GO" id="GO:0016020">
    <property type="term" value="C:membrane"/>
    <property type="evidence" value="ECO:0007669"/>
    <property type="project" value="UniProtKB-SubCell"/>
</dbReference>
<organism evidence="6 7">
    <name type="scientific">Rotaria sordida</name>
    <dbReference type="NCBI Taxonomy" id="392033"/>
    <lineage>
        <taxon>Eukaryota</taxon>
        <taxon>Metazoa</taxon>
        <taxon>Spiralia</taxon>
        <taxon>Gnathifera</taxon>
        <taxon>Rotifera</taxon>
        <taxon>Eurotatoria</taxon>
        <taxon>Bdelloidea</taxon>
        <taxon>Philodinida</taxon>
        <taxon>Philodinidae</taxon>
        <taxon>Rotaria</taxon>
    </lineage>
</organism>
<sequence>MAIDIQREPSLTDIDSIHHHRPVQSSLTKHRRISISSIVHPDSLKIVLPTDEVTLKRHLGLFSGICFIVGVIIGSGIFVSPKGVLQETQSVGLCLIIWIACGLVALLGALCYAEIGAVIPRNGAEVAYIKEGILNKVLTILTVIIIGVIRLGKGYTQNLQNGFDGTTKNPLGVALAFYSGLWAYDGWNSLNLVTEELKNPKRDLWLSIVLALPAVIILYVLTNISYFTVMNKATLLTSNAVAVTWGEVVLGPVLRMLPILISVSALGSANGSLFGAARFCMVSAQYGYLPEVPIPLIIIIVLISIYLVLAPVITSPNIGYLFATIMILCGLVFYYPFVYRKIEWNIIILTIMAGEYRGVIDLHGKNAVITGASRGIGKEIALTLAKEGCNVALLARSRDALETLAIECSKNGIKAHVIICDMSSKQSIEDACKQISHIFQNKLDILINNAGIAGESVSAIEEKTPSGKDVVDMWEEVMMVNLLGLMRITGRCLPMMKESKHGAIITISSLSATMTSGRSAQYHASEWGVNGFLGSIYEDIREYGIKVCSIMPGFVNTPMIHDDKHKLNFDKCIQPEDIAQGVLYILRTPYNVCPTEIKYRPQYTPYLK</sequence>
<dbReference type="SUPFAM" id="SSF51735">
    <property type="entry name" value="NAD(P)-binding Rossmann-fold domains"/>
    <property type="match status" value="1"/>
</dbReference>
<dbReference type="Gene3D" id="3.40.50.720">
    <property type="entry name" value="NAD(P)-binding Rossmann-like Domain"/>
    <property type="match status" value="1"/>
</dbReference>
<dbReference type="PRINTS" id="PR00081">
    <property type="entry name" value="GDHRDH"/>
</dbReference>
<dbReference type="InterPro" id="IPR002293">
    <property type="entry name" value="AA/rel_permease1"/>
</dbReference>
<dbReference type="PRINTS" id="PR00080">
    <property type="entry name" value="SDRFAMILY"/>
</dbReference>
<evidence type="ECO:0000256" key="3">
    <source>
        <dbReference type="ARBA" id="ARBA00022989"/>
    </source>
</evidence>
<protein>
    <recommendedName>
        <fullName evidence="8">B(0,+)-type amino acid transporter 1</fullName>
    </recommendedName>
</protein>
<feature type="transmembrane region" description="Helical" evidence="5">
    <location>
        <begin position="318"/>
        <end position="337"/>
    </location>
</feature>
<evidence type="ECO:0000256" key="5">
    <source>
        <dbReference type="SAM" id="Phobius"/>
    </source>
</evidence>
<proteinExistence type="predicted"/>
<dbReference type="InterPro" id="IPR002347">
    <property type="entry name" value="SDR_fam"/>
</dbReference>
<name>A0A818PM13_9BILA</name>
<evidence type="ECO:0000256" key="4">
    <source>
        <dbReference type="ARBA" id="ARBA00023136"/>
    </source>
</evidence>